<protein>
    <submittedName>
        <fullName evidence="1">Uncharacterized protein</fullName>
    </submittedName>
</protein>
<name>A0A421B2T8_9PSEU</name>
<dbReference type="Proteomes" id="UP000282454">
    <property type="component" value="Unassembled WGS sequence"/>
</dbReference>
<dbReference type="AlphaFoldDB" id="A0A421B2T8"/>
<accession>A0A421B2T8</accession>
<organism evidence="1 2">
    <name type="scientific">Actinokineospora cianjurensis</name>
    <dbReference type="NCBI Taxonomy" id="585224"/>
    <lineage>
        <taxon>Bacteria</taxon>
        <taxon>Bacillati</taxon>
        <taxon>Actinomycetota</taxon>
        <taxon>Actinomycetes</taxon>
        <taxon>Pseudonocardiales</taxon>
        <taxon>Pseudonocardiaceae</taxon>
        <taxon>Actinokineospora</taxon>
    </lineage>
</organism>
<sequence>MQGYYDAGYEPVFVAADSAQARLDFICANPRTSTPTAGQKARNSARWSPRVCQLRPGCPIREVASPALARPQRWCTGSV</sequence>
<evidence type="ECO:0000313" key="2">
    <source>
        <dbReference type="Proteomes" id="UP000282454"/>
    </source>
</evidence>
<reference evidence="1 2" key="1">
    <citation type="submission" date="2018-10" db="EMBL/GenBank/DDBJ databases">
        <title>Genomic Encyclopedia of Archaeal and Bacterial Type Strains, Phase II (KMG-II): from individual species to whole genera.</title>
        <authorList>
            <person name="Goeker M."/>
        </authorList>
    </citation>
    <scope>NUCLEOTIDE SEQUENCE [LARGE SCALE GENOMIC DNA]</scope>
    <source>
        <strain evidence="1 2">DSM 45657</strain>
    </source>
</reference>
<dbReference type="EMBL" id="RCDD01000002">
    <property type="protein sequence ID" value="RLK58603.1"/>
    <property type="molecule type" value="Genomic_DNA"/>
</dbReference>
<proteinExistence type="predicted"/>
<keyword evidence="2" id="KW-1185">Reference proteome</keyword>
<comment type="caution">
    <text evidence="1">The sequence shown here is derived from an EMBL/GenBank/DDBJ whole genome shotgun (WGS) entry which is preliminary data.</text>
</comment>
<evidence type="ECO:0000313" key="1">
    <source>
        <dbReference type="EMBL" id="RLK58603.1"/>
    </source>
</evidence>
<gene>
    <name evidence="1" type="ORF">CLV68_3074</name>
</gene>